<name>A0ABS4WJE1_9MICC</name>
<evidence type="ECO:0000256" key="2">
    <source>
        <dbReference type="SAM" id="MobiDB-lite"/>
    </source>
</evidence>
<accession>A0ABS4WJE1</accession>
<feature type="region of interest" description="Disordered" evidence="2">
    <location>
        <begin position="1"/>
        <end position="24"/>
    </location>
</feature>
<reference evidence="4 5" key="1">
    <citation type="submission" date="2021-03" db="EMBL/GenBank/DDBJ databases">
        <title>Sequencing the genomes of 1000 actinobacteria strains.</title>
        <authorList>
            <person name="Klenk H.-P."/>
        </authorList>
    </citation>
    <scope>NUCLEOTIDE SEQUENCE [LARGE SCALE GENOMIC DNA]</scope>
    <source>
        <strain evidence="4 5">DSM 15454</strain>
    </source>
</reference>
<protein>
    <submittedName>
        <fullName evidence="4">DGTPase</fullName>
        <ecNumber evidence="4">3.1.5.1</ecNumber>
    </submittedName>
</protein>
<keyword evidence="5" id="KW-1185">Reference proteome</keyword>
<dbReference type="EC" id="3.1.5.1" evidence="4"/>
<dbReference type="Pfam" id="PF01966">
    <property type="entry name" value="HD"/>
    <property type="match status" value="1"/>
</dbReference>
<feature type="domain" description="HD" evidence="3">
    <location>
        <begin position="63"/>
        <end position="249"/>
    </location>
</feature>
<dbReference type="PROSITE" id="PS51831">
    <property type="entry name" value="HD"/>
    <property type="match status" value="1"/>
</dbReference>
<dbReference type="SUPFAM" id="SSF109604">
    <property type="entry name" value="HD-domain/PDEase-like"/>
    <property type="match status" value="1"/>
</dbReference>
<dbReference type="InterPro" id="IPR050135">
    <property type="entry name" value="dGTPase-like"/>
</dbReference>
<keyword evidence="1 4" id="KW-0378">Hydrolase</keyword>
<evidence type="ECO:0000259" key="3">
    <source>
        <dbReference type="PROSITE" id="PS51831"/>
    </source>
</evidence>
<dbReference type="Gene3D" id="1.10.3210.10">
    <property type="entry name" value="Hypothetical protein af1432"/>
    <property type="match status" value="1"/>
</dbReference>
<dbReference type="SMART" id="SM00471">
    <property type="entry name" value="HDc"/>
    <property type="match status" value="1"/>
</dbReference>
<dbReference type="GO" id="GO:0008832">
    <property type="term" value="F:dGTPase activity"/>
    <property type="evidence" value="ECO:0007669"/>
    <property type="project" value="UniProtKB-EC"/>
</dbReference>
<dbReference type="InterPro" id="IPR003607">
    <property type="entry name" value="HD/PDEase_dom"/>
</dbReference>
<gene>
    <name evidence="4" type="ORF">JOF46_004000</name>
</gene>
<dbReference type="RefSeq" id="WP_209910589.1">
    <property type="nucleotide sequence ID" value="NZ_BAAAMI010000003.1"/>
</dbReference>
<proteinExistence type="predicted"/>
<dbReference type="InterPro" id="IPR006261">
    <property type="entry name" value="dGTPase"/>
</dbReference>
<dbReference type="NCBIfam" id="TIGR01353">
    <property type="entry name" value="dGTP_triPase"/>
    <property type="match status" value="1"/>
</dbReference>
<dbReference type="Proteomes" id="UP000766570">
    <property type="component" value="Unassembled WGS sequence"/>
</dbReference>
<dbReference type="PANTHER" id="PTHR11373">
    <property type="entry name" value="DEOXYNUCLEOSIDE TRIPHOSPHATE TRIPHOSPHOHYDROLASE"/>
    <property type="match status" value="1"/>
</dbReference>
<dbReference type="InterPro" id="IPR006674">
    <property type="entry name" value="HD_domain"/>
</dbReference>
<sequence length="510" mass="56045">MEYRNTTHLSGGRDRAIAEESRPGEDEFRVDIERIRFSPYFSRLSAVTQVIPQAGTGTVVHNRLTHSLKVSAVARSIAIGLRNADEPTQRLVETLGGCDPVVVQAAAAAHDLGHPPFGHLGEQELDRAARQILGLPDGFEGNAQSFRILTALDSCDASARGLNLTRAVRAAVLKYPWTRNEWRSLPSRPPELLPRGVGAGGGSPAAKYSAYDIEAAEMRDVLSVFPQIADHQQTLECSVMDIADDIAYAVHDLDDFYRAGVLQYSLVSAELRRWLDSGSALSAVHARDLDLRIPGHALERTWRKVLAKDPWIANAEAFRASVERVGHDLVEGLLALPYDGGLDADRAVTAFTRRWINRLQASIAVEKDPVVRSGHVRLADEAWHDVVVLKFVHERFVLERSDLALYQRGQTRIISSLAEGLAAWLDDPQDAARAPRRLLDSVEAATGEYRRLHAESPRLFAEASRGEIERLGRARAIVDYIASFTDAQAASVNALLTGTSEGIWEVGRGL</sequence>
<evidence type="ECO:0000256" key="1">
    <source>
        <dbReference type="ARBA" id="ARBA00022801"/>
    </source>
</evidence>
<dbReference type="PANTHER" id="PTHR11373:SF32">
    <property type="entry name" value="DEOXYGUANOSINETRIPHOSPHATE TRIPHOSPHOHYDROLASE"/>
    <property type="match status" value="1"/>
</dbReference>
<organism evidence="4 5">
    <name type="scientific">Paeniglutamicibacter psychrophenolicus</name>
    <dbReference type="NCBI Taxonomy" id="257454"/>
    <lineage>
        <taxon>Bacteria</taxon>
        <taxon>Bacillati</taxon>
        <taxon>Actinomycetota</taxon>
        <taxon>Actinomycetes</taxon>
        <taxon>Micrococcales</taxon>
        <taxon>Micrococcaceae</taxon>
        <taxon>Paeniglutamicibacter</taxon>
    </lineage>
</organism>
<evidence type="ECO:0000313" key="4">
    <source>
        <dbReference type="EMBL" id="MBP2376088.1"/>
    </source>
</evidence>
<comment type="caution">
    <text evidence="4">The sequence shown here is derived from an EMBL/GenBank/DDBJ whole genome shotgun (WGS) entry which is preliminary data.</text>
</comment>
<evidence type="ECO:0000313" key="5">
    <source>
        <dbReference type="Proteomes" id="UP000766570"/>
    </source>
</evidence>
<dbReference type="EMBL" id="JAGIOE010000001">
    <property type="protein sequence ID" value="MBP2376088.1"/>
    <property type="molecule type" value="Genomic_DNA"/>
</dbReference>